<accession>A0A9D4GHF4</accession>
<organism evidence="1 2">
    <name type="scientific">Dreissena polymorpha</name>
    <name type="common">Zebra mussel</name>
    <name type="synonym">Mytilus polymorpha</name>
    <dbReference type="NCBI Taxonomy" id="45954"/>
    <lineage>
        <taxon>Eukaryota</taxon>
        <taxon>Metazoa</taxon>
        <taxon>Spiralia</taxon>
        <taxon>Lophotrochozoa</taxon>
        <taxon>Mollusca</taxon>
        <taxon>Bivalvia</taxon>
        <taxon>Autobranchia</taxon>
        <taxon>Heteroconchia</taxon>
        <taxon>Euheterodonta</taxon>
        <taxon>Imparidentia</taxon>
        <taxon>Neoheterodontei</taxon>
        <taxon>Myida</taxon>
        <taxon>Dreissenoidea</taxon>
        <taxon>Dreissenidae</taxon>
        <taxon>Dreissena</taxon>
    </lineage>
</organism>
<comment type="caution">
    <text evidence="1">The sequence shown here is derived from an EMBL/GenBank/DDBJ whole genome shotgun (WGS) entry which is preliminary data.</text>
</comment>
<gene>
    <name evidence="1" type="ORF">DPMN_118452</name>
</gene>
<evidence type="ECO:0000313" key="2">
    <source>
        <dbReference type="Proteomes" id="UP000828390"/>
    </source>
</evidence>
<dbReference type="Proteomes" id="UP000828390">
    <property type="component" value="Unassembled WGS sequence"/>
</dbReference>
<dbReference type="EMBL" id="JAIWYP010000005">
    <property type="protein sequence ID" value="KAH3816927.1"/>
    <property type="molecule type" value="Genomic_DNA"/>
</dbReference>
<reference evidence="1" key="1">
    <citation type="journal article" date="2019" name="bioRxiv">
        <title>The Genome of the Zebra Mussel, Dreissena polymorpha: A Resource for Invasive Species Research.</title>
        <authorList>
            <person name="McCartney M.A."/>
            <person name="Auch B."/>
            <person name="Kono T."/>
            <person name="Mallez S."/>
            <person name="Zhang Y."/>
            <person name="Obille A."/>
            <person name="Becker A."/>
            <person name="Abrahante J.E."/>
            <person name="Garbe J."/>
            <person name="Badalamenti J.P."/>
            <person name="Herman A."/>
            <person name="Mangelson H."/>
            <person name="Liachko I."/>
            <person name="Sullivan S."/>
            <person name="Sone E.D."/>
            <person name="Koren S."/>
            <person name="Silverstein K.A.T."/>
            <person name="Beckman K.B."/>
            <person name="Gohl D.M."/>
        </authorList>
    </citation>
    <scope>NUCLEOTIDE SEQUENCE</scope>
    <source>
        <strain evidence="1">Duluth1</strain>
        <tissue evidence="1">Whole animal</tissue>
    </source>
</reference>
<reference evidence="1" key="2">
    <citation type="submission" date="2020-11" db="EMBL/GenBank/DDBJ databases">
        <authorList>
            <person name="McCartney M.A."/>
            <person name="Auch B."/>
            <person name="Kono T."/>
            <person name="Mallez S."/>
            <person name="Becker A."/>
            <person name="Gohl D.M."/>
            <person name="Silverstein K.A.T."/>
            <person name="Koren S."/>
            <person name="Bechman K.B."/>
            <person name="Herman A."/>
            <person name="Abrahante J.E."/>
            <person name="Garbe J."/>
        </authorList>
    </citation>
    <scope>NUCLEOTIDE SEQUENCE</scope>
    <source>
        <strain evidence="1">Duluth1</strain>
        <tissue evidence="1">Whole animal</tissue>
    </source>
</reference>
<name>A0A9D4GHF4_DREPO</name>
<evidence type="ECO:0000313" key="1">
    <source>
        <dbReference type="EMBL" id="KAH3816927.1"/>
    </source>
</evidence>
<sequence length="56" mass="6174">MSEKILLCIRTESNAESESQRNTTICNTVHHNATTSVAEQSYLTTSLNSRVGCLET</sequence>
<protein>
    <submittedName>
        <fullName evidence="1">Uncharacterized protein</fullName>
    </submittedName>
</protein>
<proteinExistence type="predicted"/>
<dbReference type="AlphaFoldDB" id="A0A9D4GHF4"/>
<keyword evidence="2" id="KW-1185">Reference proteome</keyword>